<dbReference type="EMBL" id="CP076607">
    <property type="protein sequence ID" value="QWU17890.1"/>
    <property type="molecule type" value="Genomic_DNA"/>
</dbReference>
<dbReference type="GO" id="GO:0016798">
    <property type="term" value="F:hydrolase activity, acting on glycosyl bonds"/>
    <property type="evidence" value="ECO:0007669"/>
    <property type="project" value="UniProtKB-KW"/>
</dbReference>
<feature type="transmembrane region" description="Helical" evidence="1">
    <location>
        <begin position="24"/>
        <end position="43"/>
    </location>
</feature>
<protein>
    <submittedName>
        <fullName evidence="3">Phosphodiester glycosidase family protein</fullName>
    </submittedName>
</protein>
<gene>
    <name evidence="3" type="ORF">KP014_12605</name>
</gene>
<keyword evidence="3" id="KW-0378">Hydrolase</keyword>
<reference evidence="3 4" key="1">
    <citation type="submission" date="2021-06" db="EMBL/GenBank/DDBJ databases">
        <title>Whole genome sequence of Paenibacillus sophorae DSM23020 for comparative genomics.</title>
        <authorList>
            <person name="Kim M.-J."/>
            <person name="Lee G."/>
            <person name="Shin J.-H."/>
        </authorList>
    </citation>
    <scope>NUCLEOTIDE SEQUENCE [LARGE SCALE GENOMIC DNA]</scope>
    <source>
        <strain evidence="3 4">DSM 23020</strain>
    </source>
</reference>
<organism evidence="3 4">
    <name type="scientific">Paenibacillus sophorae</name>
    <dbReference type="NCBI Taxonomy" id="1333845"/>
    <lineage>
        <taxon>Bacteria</taxon>
        <taxon>Bacillati</taxon>
        <taxon>Bacillota</taxon>
        <taxon>Bacilli</taxon>
        <taxon>Bacillales</taxon>
        <taxon>Paenibacillaceae</taxon>
        <taxon>Paenibacillus</taxon>
    </lineage>
</organism>
<dbReference type="Pfam" id="PF09992">
    <property type="entry name" value="NAGPA"/>
    <property type="match status" value="1"/>
</dbReference>
<proteinExistence type="predicted"/>
<dbReference type="PANTHER" id="PTHR40446:SF2">
    <property type="entry name" value="N-ACETYLGLUCOSAMINE-1-PHOSPHODIESTER ALPHA-N-ACETYLGLUCOSAMINIDASE"/>
    <property type="match status" value="1"/>
</dbReference>
<feature type="domain" description="Phosphodiester glycosidase" evidence="2">
    <location>
        <begin position="139"/>
        <end position="319"/>
    </location>
</feature>
<evidence type="ECO:0000313" key="3">
    <source>
        <dbReference type="EMBL" id="QWU17890.1"/>
    </source>
</evidence>
<dbReference type="InterPro" id="IPR018711">
    <property type="entry name" value="NAGPA"/>
</dbReference>
<evidence type="ECO:0000256" key="1">
    <source>
        <dbReference type="SAM" id="Phobius"/>
    </source>
</evidence>
<name>A0ABX8HHR0_9BACL</name>
<keyword evidence="1" id="KW-1133">Transmembrane helix</keyword>
<keyword evidence="1" id="KW-0812">Transmembrane</keyword>
<keyword evidence="3" id="KW-0326">Glycosidase</keyword>
<dbReference type="PANTHER" id="PTHR40446">
    <property type="entry name" value="N-ACETYLGLUCOSAMINE-1-PHOSPHODIESTER ALPHA-N-ACETYLGLUCOSAMINIDASE"/>
    <property type="match status" value="1"/>
</dbReference>
<sequence length="320" mass="35381">MPKQTGDFNLKWANAIRKKRWKKVTIITAAVLLIIAAILYQLAYRYLIDRVEATARDSTPSTITEQPSGTVEYDDWNYKSDSVQISIDEIVKGTGADKITYFVADVRLGDSSMVYSAFAENKVGRNIVETTSKIARDHDAVLAINGDYYGFRGDGILIRNGTLYRNNPARTAAAFFRDGSMKIFDEKGSSAEQLLAEGVTNTFSFGPVLVRDGTLLTNFGHMEVDTNFGNHSIQGSHPRTGIGMIEPGHYVFVVVDGRMENYSRGMTLAEFAQVFADLGAVEAYNLDGGGSSTMYFMGRVVNNPLGKGQERRISDIIYVR</sequence>
<keyword evidence="1" id="KW-0472">Membrane</keyword>
<evidence type="ECO:0000259" key="2">
    <source>
        <dbReference type="Pfam" id="PF09992"/>
    </source>
</evidence>
<keyword evidence="4" id="KW-1185">Reference proteome</keyword>
<accession>A0ABX8HHR0</accession>
<dbReference type="Proteomes" id="UP000683429">
    <property type="component" value="Chromosome"/>
</dbReference>
<evidence type="ECO:0000313" key="4">
    <source>
        <dbReference type="Proteomes" id="UP000683429"/>
    </source>
</evidence>